<dbReference type="AlphaFoldDB" id="A0A9X1V184"/>
<sequence length="410" mass="46511">MKRFLILPFLMALFLLTSCEKEEEKNLITVAVPVTQSIADFRASVDIQEPRNIKESGKIYAWQDLIFINDRNEGVHIIDNSDPYNPKKIKFLKIPRNMDIAIKDSKLYADSGMDLVVFDISDINNIKESTRVEDVFPYYYYATPAGARYVDLENFNADEQVITGFIIENRKIEMATDDMISFDSGNFAASEGGGTGTGGSMARFSIKDNYLYIADDSSLSVFDISNPSQPNQISSDYAGWQIETIFNYEDHLYLGSATGMYIYNIEEPSSPQQVSFLQHVLGCDPVVVKDNYAYVTIRGGNECEQNFNQLDIVDISDKQNPKIAKTYEMNNPYGLGVKDDWLFICDGNEGLKVFDIKNTPDLEQIDHFKDINTYDVIPLDEMLLMVGDNTLYQYSYKGKEVNLISSFTLN</sequence>
<dbReference type="Proteomes" id="UP001139226">
    <property type="component" value="Unassembled WGS sequence"/>
</dbReference>
<dbReference type="Pfam" id="PF08309">
    <property type="entry name" value="LVIVD"/>
    <property type="match status" value="3"/>
</dbReference>
<keyword evidence="2" id="KW-1185">Reference proteome</keyword>
<gene>
    <name evidence="1" type="ORF">ML462_03110</name>
</gene>
<evidence type="ECO:0000313" key="1">
    <source>
        <dbReference type="EMBL" id="MCH4822151.1"/>
    </source>
</evidence>
<organism evidence="1 2">
    <name type="scientific">Christiangramia lutea</name>
    <dbReference type="NCBI Taxonomy" id="1607951"/>
    <lineage>
        <taxon>Bacteria</taxon>
        <taxon>Pseudomonadati</taxon>
        <taxon>Bacteroidota</taxon>
        <taxon>Flavobacteriia</taxon>
        <taxon>Flavobacteriales</taxon>
        <taxon>Flavobacteriaceae</taxon>
        <taxon>Christiangramia</taxon>
    </lineage>
</organism>
<comment type="caution">
    <text evidence="1">The sequence shown here is derived from an EMBL/GenBank/DDBJ whole genome shotgun (WGS) entry which is preliminary data.</text>
</comment>
<dbReference type="InterPro" id="IPR013211">
    <property type="entry name" value="LVIVD"/>
</dbReference>
<dbReference type="SUPFAM" id="SSF101908">
    <property type="entry name" value="Putative isomerase YbhE"/>
    <property type="match status" value="1"/>
</dbReference>
<accession>A0A9X1V184</accession>
<evidence type="ECO:0008006" key="3">
    <source>
        <dbReference type="Google" id="ProtNLM"/>
    </source>
</evidence>
<dbReference type="PROSITE" id="PS51257">
    <property type="entry name" value="PROKAR_LIPOPROTEIN"/>
    <property type="match status" value="1"/>
</dbReference>
<protein>
    <recommendedName>
        <fullName evidence="3">LVIVD repeat-containing protein</fullName>
    </recommendedName>
</protein>
<dbReference type="RefSeq" id="WP_240712267.1">
    <property type="nucleotide sequence ID" value="NZ_JAKVTV010000001.1"/>
</dbReference>
<evidence type="ECO:0000313" key="2">
    <source>
        <dbReference type="Proteomes" id="UP001139226"/>
    </source>
</evidence>
<name>A0A9X1V184_9FLAO</name>
<dbReference type="EMBL" id="JAKVTV010000001">
    <property type="protein sequence ID" value="MCH4822151.1"/>
    <property type="molecule type" value="Genomic_DNA"/>
</dbReference>
<proteinExistence type="predicted"/>
<reference evidence="1" key="1">
    <citation type="submission" date="2022-03" db="EMBL/GenBank/DDBJ databases">
        <title>Gramella crocea sp. nov., isolated from activated sludge of a seafood processing plant.</title>
        <authorList>
            <person name="Zhang X."/>
        </authorList>
    </citation>
    <scope>NUCLEOTIDE SEQUENCE</scope>
    <source>
        <strain evidence="1">YJ019</strain>
    </source>
</reference>